<sequence length="139" mass="15832">MYRENAIFDVDLKSQDECFDFLVDQAFKTGLISDKKSIKDELVKREEIMSTALLPPFAIPHAKSSNVLETSLIFLRLKDEIDWDGSMVKVVIALFSKDGDVHISLLANLSRKLVDAEFRDFCLNASEDEVFEKIQELGE</sequence>
<dbReference type="Gene3D" id="3.40.930.10">
    <property type="entry name" value="Mannitol-specific EII, Chain A"/>
    <property type="match status" value="1"/>
</dbReference>
<dbReference type="CDD" id="cd00211">
    <property type="entry name" value="PTS_IIA_fru"/>
    <property type="match status" value="1"/>
</dbReference>
<dbReference type="SUPFAM" id="SSF55804">
    <property type="entry name" value="Phoshotransferase/anion transport protein"/>
    <property type="match status" value="1"/>
</dbReference>
<feature type="domain" description="PTS EIIA type-2" evidence="1">
    <location>
        <begin position="1"/>
        <end position="137"/>
    </location>
</feature>
<name>A0ABS7SYA3_9FIRM</name>
<organism evidence="2 3">
    <name type="scientific">Anaerococcus murdochii</name>
    <dbReference type="NCBI Taxonomy" id="411577"/>
    <lineage>
        <taxon>Bacteria</taxon>
        <taxon>Bacillati</taxon>
        <taxon>Bacillota</taxon>
        <taxon>Tissierellia</taxon>
        <taxon>Tissierellales</taxon>
        <taxon>Peptoniphilaceae</taxon>
        <taxon>Anaerococcus</taxon>
    </lineage>
</organism>
<dbReference type="InterPro" id="IPR002178">
    <property type="entry name" value="PTS_EIIA_type-2_dom"/>
</dbReference>
<dbReference type="Pfam" id="PF00359">
    <property type="entry name" value="PTS_EIIA_2"/>
    <property type="match status" value="1"/>
</dbReference>
<protein>
    <submittedName>
        <fullName evidence="2">PTS sugar transporter subunit IIA</fullName>
    </submittedName>
</protein>
<dbReference type="PANTHER" id="PTHR47738">
    <property type="entry name" value="PTS SYSTEM FRUCTOSE-LIKE EIIA COMPONENT-RELATED"/>
    <property type="match status" value="1"/>
</dbReference>
<dbReference type="InterPro" id="IPR051541">
    <property type="entry name" value="PTS_SugarTrans_NitroReg"/>
</dbReference>
<dbReference type="Proteomes" id="UP000734271">
    <property type="component" value="Unassembled WGS sequence"/>
</dbReference>
<keyword evidence="3" id="KW-1185">Reference proteome</keyword>
<keyword evidence="2" id="KW-0813">Transport</keyword>
<dbReference type="InterPro" id="IPR016152">
    <property type="entry name" value="PTrfase/Anion_transptr"/>
</dbReference>
<dbReference type="RefSeq" id="WP_223418644.1">
    <property type="nucleotide sequence ID" value="NZ_JAIPME010000002.1"/>
</dbReference>
<evidence type="ECO:0000313" key="3">
    <source>
        <dbReference type="Proteomes" id="UP000734271"/>
    </source>
</evidence>
<dbReference type="PROSITE" id="PS51094">
    <property type="entry name" value="PTS_EIIA_TYPE_2"/>
    <property type="match status" value="1"/>
</dbReference>
<gene>
    <name evidence="2" type="ORF">K8P03_04310</name>
</gene>
<evidence type="ECO:0000259" key="1">
    <source>
        <dbReference type="PROSITE" id="PS51094"/>
    </source>
</evidence>
<reference evidence="2 3" key="1">
    <citation type="submission" date="2021-08" db="EMBL/GenBank/DDBJ databases">
        <title>FDA dAtabase for Regulatory Grade micrObial Sequences (FDA-ARGOS): Supporting development and validation of Infectious Disease Dx tests.</title>
        <authorList>
            <person name="Sproer C."/>
            <person name="Gronow S."/>
            <person name="Severitt S."/>
            <person name="Schroder I."/>
            <person name="Tallon L."/>
            <person name="Sadzewicz L."/>
            <person name="Zhao X."/>
            <person name="Boylan J."/>
            <person name="Ott S."/>
            <person name="Bowen H."/>
            <person name="Vavikolanu K."/>
            <person name="Hazen T."/>
            <person name="Aluvathingal J."/>
            <person name="Nadendla S."/>
            <person name="Lowell S."/>
            <person name="Myers T."/>
            <person name="Yan Y."/>
            <person name="Sichtig H."/>
        </authorList>
    </citation>
    <scope>NUCLEOTIDE SEQUENCE [LARGE SCALE GENOMIC DNA]</scope>
    <source>
        <strain evidence="2 3">FDAARGOS_1460</strain>
    </source>
</reference>
<keyword evidence="2" id="KW-0762">Sugar transport</keyword>
<dbReference type="EMBL" id="JAIPME010000002">
    <property type="protein sequence ID" value="MBZ2386521.1"/>
    <property type="molecule type" value="Genomic_DNA"/>
</dbReference>
<evidence type="ECO:0000313" key="2">
    <source>
        <dbReference type="EMBL" id="MBZ2386521.1"/>
    </source>
</evidence>
<dbReference type="PANTHER" id="PTHR47738:SF1">
    <property type="entry name" value="NITROGEN REGULATORY PROTEIN"/>
    <property type="match status" value="1"/>
</dbReference>
<proteinExistence type="predicted"/>
<accession>A0ABS7SYA3</accession>
<comment type="caution">
    <text evidence="2">The sequence shown here is derived from an EMBL/GenBank/DDBJ whole genome shotgun (WGS) entry which is preliminary data.</text>
</comment>